<dbReference type="HOGENOM" id="CLU_017584_9_1_0"/>
<reference evidence="6" key="1">
    <citation type="journal article" date="2013" name="Stand. Genomic Sci.">
        <title>Complete genome sequence of the moderate thermophile Anaerobaculum mobile type strain (NGA(T)).</title>
        <authorList>
            <person name="Mavromatis K."/>
            <person name="Stackebrandt E."/>
            <person name="Held B."/>
            <person name="Lapidus A."/>
            <person name="Nolan M."/>
            <person name="Lucas S."/>
            <person name="Hammon N."/>
            <person name="Deshpande S."/>
            <person name="Cheng J.F."/>
            <person name="Tapia R."/>
            <person name="Goodwin L.A."/>
            <person name="Pitluck S."/>
            <person name="Liolios K."/>
            <person name="Pagani I."/>
            <person name="Ivanova N."/>
            <person name="Mikhailova N."/>
            <person name="Huntemann M."/>
            <person name="Pati A."/>
            <person name="Chen A."/>
            <person name="Palaniappan K."/>
            <person name="Land M."/>
            <person name="Rohde M."/>
            <person name="Spring S."/>
            <person name="Goker M."/>
            <person name="Woyke T."/>
            <person name="Detter J.C."/>
            <person name="Bristow J."/>
            <person name="Eisen J.A."/>
            <person name="Markowitz V."/>
            <person name="Hugenholtz P."/>
            <person name="Klenk H.P."/>
            <person name="Kyrpides N.C."/>
        </authorList>
    </citation>
    <scope>NUCLEOTIDE SEQUENCE</scope>
    <source>
        <strain evidence="6">ATCC BAA-54 / DSM 13181 / NGA</strain>
    </source>
</reference>
<dbReference type="SMART" id="SM00345">
    <property type="entry name" value="HTH_GNTR"/>
    <property type="match status" value="1"/>
</dbReference>
<dbReference type="CDD" id="cd07377">
    <property type="entry name" value="WHTH_GntR"/>
    <property type="match status" value="1"/>
</dbReference>
<evidence type="ECO:0000259" key="4">
    <source>
        <dbReference type="PROSITE" id="PS50949"/>
    </source>
</evidence>
<feature type="domain" description="HTH gntR-type" evidence="4">
    <location>
        <begin position="25"/>
        <end position="93"/>
    </location>
</feature>
<dbReference type="Pfam" id="PF00392">
    <property type="entry name" value="GntR"/>
    <property type="match status" value="1"/>
</dbReference>
<protein>
    <submittedName>
        <fullName evidence="5">Transcriptional regulator</fullName>
    </submittedName>
</protein>
<dbReference type="InterPro" id="IPR008920">
    <property type="entry name" value="TF_FadR/GntR_C"/>
</dbReference>
<dbReference type="GO" id="GO:0003677">
    <property type="term" value="F:DNA binding"/>
    <property type="evidence" value="ECO:0007669"/>
    <property type="project" value="UniProtKB-KW"/>
</dbReference>
<keyword evidence="2" id="KW-0238">DNA-binding</keyword>
<dbReference type="AlphaFoldDB" id="I4BY51"/>
<evidence type="ECO:0000313" key="5">
    <source>
        <dbReference type="EMBL" id="AFM22208.1"/>
    </source>
</evidence>
<dbReference type="eggNOG" id="COG2186">
    <property type="taxonomic scope" value="Bacteria"/>
</dbReference>
<evidence type="ECO:0000313" key="6">
    <source>
        <dbReference type="Proteomes" id="UP000006061"/>
    </source>
</evidence>
<dbReference type="PRINTS" id="PR00035">
    <property type="entry name" value="HTHGNTR"/>
</dbReference>
<dbReference type="SMART" id="SM00895">
    <property type="entry name" value="FCD"/>
    <property type="match status" value="1"/>
</dbReference>
<dbReference type="PROSITE" id="PS50949">
    <property type="entry name" value="HTH_GNTR"/>
    <property type="match status" value="1"/>
</dbReference>
<dbReference type="InterPro" id="IPR011711">
    <property type="entry name" value="GntR_C"/>
</dbReference>
<accession>I4BY51</accession>
<dbReference type="STRING" id="891968.Anamo_1613"/>
<dbReference type="Gene3D" id="1.10.10.10">
    <property type="entry name" value="Winged helix-like DNA-binding domain superfamily/Winged helix DNA-binding domain"/>
    <property type="match status" value="1"/>
</dbReference>
<dbReference type="InterPro" id="IPR036388">
    <property type="entry name" value="WH-like_DNA-bd_sf"/>
</dbReference>
<sequence length="257" mass="29430">MLIIVFFIKIIFSWGEYMFLQANKTLIYNDILEQIIEAIRTNKLKPGSMIPGEISLSKSFGVSRNAVREALKALELTGILESKPGRGRYVSQKALQYLKTNELVKLFFDKKHLSDLVEVRKALEGQVAFLAAINASEKDVKMLKSILLQEHEIPDVDVHNKFHHALAEVAGNKIILSILDTIKPELILQRTIFKTFTNEILKQFQFEHWAILDAVVNHNPEQARELMLEHIHHSESITLRENIHNQNLDISCGIDNK</sequence>
<keyword evidence="1" id="KW-0805">Transcription regulation</keyword>
<dbReference type="GO" id="GO:0003700">
    <property type="term" value="F:DNA-binding transcription factor activity"/>
    <property type="evidence" value="ECO:0007669"/>
    <property type="project" value="InterPro"/>
</dbReference>
<evidence type="ECO:0000256" key="2">
    <source>
        <dbReference type="ARBA" id="ARBA00023125"/>
    </source>
</evidence>
<dbReference type="InterPro" id="IPR000524">
    <property type="entry name" value="Tscrpt_reg_HTH_GntR"/>
</dbReference>
<proteinExistence type="predicted"/>
<dbReference type="SUPFAM" id="SSF48008">
    <property type="entry name" value="GntR ligand-binding domain-like"/>
    <property type="match status" value="1"/>
</dbReference>
<dbReference type="EMBL" id="CP003198">
    <property type="protein sequence ID" value="AFM22208.1"/>
    <property type="molecule type" value="Genomic_DNA"/>
</dbReference>
<dbReference type="Pfam" id="PF07729">
    <property type="entry name" value="FCD"/>
    <property type="match status" value="1"/>
</dbReference>
<name>I4BY51_ACEMN</name>
<dbReference type="PANTHER" id="PTHR43537">
    <property type="entry name" value="TRANSCRIPTIONAL REGULATOR, GNTR FAMILY"/>
    <property type="match status" value="1"/>
</dbReference>
<keyword evidence="3" id="KW-0804">Transcription</keyword>
<dbReference type="InterPro" id="IPR036390">
    <property type="entry name" value="WH_DNA-bd_sf"/>
</dbReference>
<dbReference type="SUPFAM" id="SSF46785">
    <property type="entry name" value="Winged helix' DNA-binding domain"/>
    <property type="match status" value="1"/>
</dbReference>
<evidence type="ECO:0000256" key="1">
    <source>
        <dbReference type="ARBA" id="ARBA00023015"/>
    </source>
</evidence>
<keyword evidence="6" id="KW-1185">Reference proteome</keyword>
<dbReference type="Proteomes" id="UP000006061">
    <property type="component" value="Chromosome"/>
</dbReference>
<dbReference type="PANTHER" id="PTHR43537:SF5">
    <property type="entry name" value="UXU OPERON TRANSCRIPTIONAL REGULATOR"/>
    <property type="match status" value="1"/>
</dbReference>
<dbReference type="KEGG" id="amo:Anamo_1613"/>
<evidence type="ECO:0000256" key="3">
    <source>
        <dbReference type="ARBA" id="ARBA00023163"/>
    </source>
</evidence>
<organism evidence="5 6">
    <name type="scientific">Acetomicrobium mobile (strain ATCC BAA-54 / DSM 13181 / JCM 12221 / NGA)</name>
    <name type="common">Anaerobaculum mobile</name>
    <dbReference type="NCBI Taxonomy" id="891968"/>
    <lineage>
        <taxon>Bacteria</taxon>
        <taxon>Thermotogati</taxon>
        <taxon>Synergistota</taxon>
        <taxon>Synergistia</taxon>
        <taxon>Synergistales</taxon>
        <taxon>Acetomicrobiaceae</taxon>
        <taxon>Acetomicrobium</taxon>
    </lineage>
</organism>
<dbReference type="Gene3D" id="1.20.120.530">
    <property type="entry name" value="GntR ligand-binding domain-like"/>
    <property type="match status" value="1"/>
</dbReference>
<gene>
    <name evidence="5" type="ordered locus">Anamo_1613</name>
</gene>